<name>A0A819I9C5_9BILA</name>
<dbReference type="EMBL" id="CAJOBG010001301">
    <property type="protein sequence ID" value="CAF3915249.1"/>
    <property type="molecule type" value="Genomic_DNA"/>
</dbReference>
<keyword evidence="2" id="KW-1185">Reference proteome</keyword>
<sequence>MASKQELDKKQLEEQVRLKKVDNSHLEEEYEYVTEPPDGGFGWVIAIAAM</sequence>
<protein>
    <submittedName>
        <fullName evidence="1">Uncharacterized protein</fullName>
    </submittedName>
</protein>
<organism evidence="1 2">
    <name type="scientific">Rotaria magnacalcarata</name>
    <dbReference type="NCBI Taxonomy" id="392030"/>
    <lineage>
        <taxon>Eukaryota</taxon>
        <taxon>Metazoa</taxon>
        <taxon>Spiralia</taxon>
        <taxon>Gnathifera</taxon>
        <taxon>Rotifera</taxon>
        <taxon>Eurotatoria</taxon>
        <taxon>Bdelloidea</taxon>
        <taxon>Philodinida</taxon>
        <taxon>Philodinidae</taxon>
        <taxon>Rotaria</taxon>
    </lineage>
</organism>
<proteinExistence type="predicted"/>
<reference evidence="1" key="1">
    <citation type="submission" date="2021-02" db="EMBL/GenBank/DDBJ databases">
        <authorList>
            <person name="Nowell W R."/>
        </authorList>
    </citation>
    <scope>NUCLEOTIDE SEQUENCE</scope>
</reference>
<comment type="caution">
    <text evidence="1">The sequence shown here is derived from an EMBL/GenBank/DDBJ whole genome shotgun (WGS) entry which is preliminary data.</text>
</comment>
<evidence type="ECO:0000313" key="1">
    <source>
        <dbReference type="EMBL" id="CAF3915249.1"/>
    </source>
</evidence>
<evidence type="ECO:0000313" key="2">
    <source>
        <dbReference type="Proteomes" id="UP000663866"/>
    </source>
</evidence>
<accession>A0A819I9C5</accession>
<feature type="non-terminal residue" evidence="1">
    <location>
        <position position="50"/>
    </location>
</feature>
<dbReference type="AlphaFoldDB" id="A0A819I9C5"/>
<dbReference type="Proteomes" id="UP000663866">
    <property type="component" value="Unassembled WGS sequence"/>
</dbReference>
<gene>
    <name evidence="1" type="ORF">OVN521_LOCUS10268</name>
</gene>